<feature type="transmembrane region" description="Helical" evidence="2">
    <location>
        <begin position="59"/>
        <end position="76"/>
    </location>
</feature>
<keyword evidence="2" id="KW-0472">Membrane</keyword>
<evidence type="ECO:0000256" key="2">
    <source>
        <dbReference type="SAM" id="Phobius"/>
    </source>
</evidence>
<feature type="transmembrane region" description="Helical" evidence="2">
    <location>
        <begin position="138"/>
        <end position="157"/>
    </location>
</feature>
<organism evidence="3 4">
    <name type="scientific">Dactylosporangium cerinum</name>
    <dbReference type="NCBI Taxonomy" id="1434730"/>
    <lineage>
        <taxon>Bacteria</taxon>
        <taxon>Bacillati</taxon>
        <taxon>Actinomycetota</taxon>
        <taxon>Actinomycetes</taxon>
        <taxon>Micromonosporales</taxon>
        <taxon>Micromonosporaceae</taxon>
        <taxon>Dactylosporangium</taxon>
    </lineage>
</organism>
<feature type="transmembrane region" description="Helical" evidence="2">
    <location>
        <begin position="82"/>
        <end position="103"/>
    </location>
</feature>
<keyword evidence="2" id="KW-0812">Transmembrane</keyword>
<feature type="compositionally biased region" description="Pro residues" evidence="1">
    <location>
        <begin position="26"/>
        <end position="38"/>
    </location>
</feature>
<keyword evidence="2" id="KW-1133">Transmembrane helix</keyword>
<feature type="compositionally biased region" description="Basic residues" evidence="1">
    <location>
        <begin position="1"/>
        <end position="14"/>
    </location>
</feature>
<dbReference type="EMBL" id="JBHSIU010000130">
    <property type="protein sequence ID" value="MFC5007626.1"/>
    <property type="molecule type" value="Genomic_DNA"/>
</dbReference>
<gene>
    <name evidence="3" type="ORF">ACFPIJ_58700</name>
</gene>
<dbReference type="Proteomes" id="UP001595912">
    <property type="component" value="Unassembled WGS sequence"/>
</dbReference>
<sequence>MSAKTRRRATKAKRSAPAPTATPAVPLTPRPPLTPLPPAPRPMRWSLQRWARRLFGQPVRTFLVVFVWLGSMLTYIGLVAPYVAYGSALLMGVGLAVFSGIASHLWPTRTAPWRTVAWAAVGSAFAGAQLLLLDAGRLALTGAMLVGVAIVLLRIGSNGRRLIGLLRTWWSLR</sequence>
<protein>
    <submittedName>
        <fullName evidence="3">Uncharacterized protein</fullName>
    </submittedName>
</protein>
<proteinExistence type="predicted"/>
<reference evidence="4" key="1">
    <citation type="journal article" date="2019" name="Int. J. Syst. Evol. Microbiol.">
        <title>The Global Catalogue of Microorganisms (GCM) 10K type strain sequencing project: providing services to taxonomists for standard genome sequencing and annotation.</title>
        <authorList>
            <consortium name="The Broad Institute Genomics Platform"/>
            <consortium name="The Broad Institute Genome Sequencing Center for Infectious Disease"/>
            <person name="Wu L."/>
            <person name="Ma J."/>
        </authorList>
    </citation>
    <scope>NUCLEOTIDE SEQUENCE [LARGE SCALE GENOMIC DNA]</scope>
    <source>
        <strain evidence="4">CGMCC 4.7152</strain>
    </source>
</reference>
<accession>A0ABV9WIZ8</accession>
<dbReference type="RefSeq" id="WP_380128264.1">
    <property type="nucleotide sequence ID" value="NZ_JBHSIU010000130.1"/>
</dbReference>
<evidence type="ECO:0000313" key="3">
    <source>
        <dbReference type="EMBL" id="MFC5007626.1"/>
    </source>
</evidence>
<keyword evidence="4" id="KW-1185">Reference proteome</keyword>
<feature type="transmembrane region" description="Helical" evidence="2">
    <location>
        <begin position="115"/>
        <end position="132"/>
    </location>
</feature>
<feature type="region of interest" description="Disordered" evidence="1">
    <location>
        <begin position="1"/>
        <end position="38"/>
    </location>
</feature>
<name>A0ABV9WIZ8_9ACTN</name>
<evidence type="ECO:0000313" key="4">
    <source>
        <dbReference type="Proteomes" id="UP001595912"/>
    </source>
</evidence>
<evidence type="ECO:0000256" key="1">
    <source>
        <dbReference type="SAM" id="MobiDB-lite"/>
    </source>
</evidence>
<feature type="compositionally biased region" description="Low complexity" evidence="1">
    <location>
        <begin position="15"/>
        <end position="25"/>
    </location>
</feature>
<comment type="caution">
    <text evidence="3">The sequence shown here is derived from an EMBL/GenBank/DDBJ whole genome shotgun (WGS) entry which is preliminary data.</text>
</comment>